<keyword evidence="2 3" id="KW-0813">Transport</keyword>
<dbReference type="PANTHER" id="PTHR12542:SF49">
    <property type="entry name" value="EXOCYST SUBUNIT EXO70 FAMILY PROTEIN"/>
    <property type="match status" value="1"/>
</dbReference>
<dbReference type="Gene3D" id="1.20.1280.170">
    <property type="entry name" value="Exocyst complex component Exo70"/>
    <property type="match status" value="1"/>
</dbReference>
<organism evidence="5 6">
    <name type="scientific">Zingiber officinale</name>
    <name type="common">Ginger</name>
    <name type="synonym">Amomum zingiber</name>
    <dbReference type="NCBI Taxonomy" id="94328"/>
    <lineage>
        <taxon>Eukaryota</taxon>
        <taxon>Viridiplantae</taxon>
        <taxon>Streptophyta</taxon>
        <taxon>Embryophyta</taxon>
        <taxon>Tracheophyta</taxon>
        <taxon>Spermatophyta</taxon>
        <taxon>Magnoliopsida</taxon>
        <taxon>Liliopsida</taxon>
        <taxon>Zingiberales</taxon>
        <taxon>Zingiberaceae</taxon>
        <taxon>Zingiber</taxon>
    </lineage>
</organism>
<gene>
    <name evidence="5" type="ORF">ZIOFF_042071</name>
</gene>
<dbReference type="AlphaFoldDB" id="A0A8J5L1Z5"/>
<dbReference type="EMBL" id="JACMSC010000011">
    <property type="protein sequence ID" value="KAG6502182.1"/>
    <property type="molecule type" value="Genomic_DNA"/>
</dbReference>
<dbReference type="InterPro" id="IPR046364">
    <property type="entry name" value="Exo70_C"/>
</dbReference>
<dbReference type="GO" id="GO:0005546">
    <property type="term" value="F:phosphatidylinositol-4,5-bisphosphate binding"/>
    <property type="evidence" value="ECO:0007669"/>
    <property type="project" value="InterPro"/>
</dbReference>
<dbReference type="GO" id="GO:0000145">
    <property type="term" value="C:exocyst"/>
    <property type="evidence" value="ECO:0007669"/>
    <property type="project" value="InterPro"/>
</dbReference>
<dbReference type="InterPro" id="IPR016159">
    <property type="entry name" value="Cullin_repeat-like_dom_sf"/>
</dbReference>
<feature type="domain" description="Exocyst complex subunit Exo70 C-terminal" evidence="4">
    <location>
        <begin position="427"/>
        <end position="785"/>
    </location>
</feature>
<keyword evidence="3" id="KW-0268">Exocytosis</keyword>
<dbReference type="PANTHER" id="PTHR12542">
    <property type="entry name" value="EXOCYST COMPLEX PROTEIN EXO70"/>
    <property type="match status" value="1"/>
</dbReference>
<evidence type="ECO:0000313" key="5">
    <source>
        <dbReference type="EMBL" id="KAG6502182.1"/>
    </source>
</evidence>
<evidence type="ECO:0000256" key="3">
    <source>
        <dbReference type="RuleBase" id="RU365026"/>
    </source>
</evidence>
<comment type="function">
    <text evidence="3">Component of the exocyst complex.</text>
</comment>
<sequence length="800" mass="90682">MKEQDQIQLVNAQSYRSSRSNRRNDERFKSMLAPPSHGQISSSGLRPVQLLRFLQNSPKKLDIRPVAFSLLLEANGTHPVSQSNGSLAVFLLRLAHSLGALLLVCAESLKKGGFELEIIRLVSYPVKYSIEAKRKIRKTNDLLFCLVVHVSPSATTSIKIKEGSPPLQSGSNRHLSMAGCVSLAASQVEGRQVVQEETENLSGGVVEVIADLGVQFSNLTTAEEVSIYDIDQQLKGLHNKILNWEPEKSLISDLVRDVDVVLELKEVLGLLHSSSDNEKHNELLIFAESILQIGMARVEDEFVELLAYCYQPLEPGNTSFHSAEDESMDFSSSSFGEETIDSRPNSDVAREPNKVGIATIQHGLISDIVSIANLMSRSNYNKECCQAYVMSRKCALEECLSSLQIEKLSIEEVLKMEWKVLSCMIRRWNRAMYTFVRICVARERQLCDLVFGQLPNSVKQSCFLDIAKSSVLQLLSIVMAIAISPPDPQKLFETLNTFEALKDLLVDMEQFFPEDDGSNVLRECHEVVMRLKESVRRTLEEFKYKIQSNISSTAFAGGGVHHLTKYVMNYIKALSAYSETLNLILEGPHEKEHILLECSGQSSSPLAWHLKLVTAILEENLDHRSQLYQDGSLKNIFMMNNIFYMVDKVKGSDLRSLLGDDWIRARIWKFQMHAREYERTSWSSVISLLREEGICKHNSSSPSVSVLKERFRGFNLAFEEVYKAQTAWIVPNEELREDLRIALSAHLIQAYRTFEGRYATHLDGDRNRERYLKYTPDDLEELLLDLFEGSPKSLQSQRRR</sequence>
<evidence type="ECO:0000259" key="4">
    <source>
        <dbReference type="Pfam" id="PF03081"/>
    </source>
</evidence>
<accession>A0A8J5L1Z5</accession>
<dbReference type="SUPFAM" id="SSF74788">
    <property type="entry name" value="Cullin repeat-like"/>
    <property type="match status" value="1"/>
</dbReference>
<dbReference type="Proteomes" id="UP000734854">
    <property type="component" value="Unassembled WGS sequence"/>
</dbReference>
<keyword evidence="6" id="KW-1185">Reference proteome</keyword>
<dbReference type="GO" id="GO:0006887">
    <property type="term" value="P:exocytosis"/>
    <property type="evidence" value="ECO:0007669"/>
    <property type="project" value="UniProtKB-KW"/>
</dbReference>
<dbReference type="InterPro" id="IPR004140">
    <property type="entry name" value="Exo70"/>
</dbReference>
<name>A0A8J5L1Z5_ZINOF</name>
<proteinExistence type="inferred from homology"/>
<reference evidence="5 6" key="1">
    <citation type="submission" date="2020-08" db="EMBL/GenBank/DDBJ databases">
        <title>Plant Genome Project.</title>
        <authorList>
            <person name="Zhang R.-G."/>
        </authorList>
    </citation>
    <scope>NUCLEOTIDE SEQUENCE [LARGE SCALE GENOMIC DNA]</scope>
    <source>
        <tissue evidence="5">Rhizome</tissue>
    </source>
</reference>
<dbReference type="GO" id="GO:0015031">
    <property type="term" value="P:protein transport"/>
    <property type="evidence" value="ECO:0007669"/>
    <property type="project" value="UniProtKB-KW"/>
</dbReference>
<protein>
    <recommendedName>
        <fullName evidence="3">Exocyst subunit Exo70 family protein</fullName>
    </recommendedName>
</protein>
<evidence type="ECO:0000256" key="1">
    <source>
        <dbReference type="ARBA" id="ARBA00006756"/>
    </source>
</evidence>
<evidence type="ECO:0000256" key="2">
    <source>
        <dbReference type="ARBA" id="ARBA00022448"/>
    </source>
</evidence>
<evidence type="ECO:0000313" key="6">
    <source>
        <dbReference type="Proteomes" id="UP000734854"/>
    </source>
</evidence>
<comment type="similarity">
    <text evidence="1 3">Belongs to the EXO70 family.</text>
</comment>
<comment type="caution">
    <text evidence="5">The sequence shown here is derived from an EMBL/GenBank/DDBJ whole genome shotgun (WGS) entry which is preliminary data.</text>
</comment>
<keyword evidence="3" id="KW-0653">Protein transport</keyword>
<dbReference type="Pfam" id="PF03081">
    <property type="entry name" value="Exo70_C"/>
    <property type="match status" value="1"/>
</dbReference>